<organism evidence="1 2">
    <name type="scientific">Daphnia magna</name>
    <dbReference type="NCBI Taxonomy" id="35525"/>
    <lineage>
        <taxon>Eukaryota</taxon>
        <taxon>Metazoa</taxon>
        <taxon>Ecdysozoa</taxon>
        <taxon>Arthropoda</taxon>
        <taxon>Crustacea</taxon>
        <taxon>Branchiopoda</taxon>
        <taxon>Diplostraca</taxon>
        <taxon>Cladocera</taxon>
        <taxon>Anomopoda</taxon>
        <taxon>Daphniidae</taxon>
        <taxon>Daphnia</taxon>
    </lineage>
</organism>
<gene>
    <name evidence="1" type="ORF">OUZ56_008106</name>
</gene>
<dbReference type="Proteomes" id="UP001234178">
    <property type="component" value="Unassembled WGS sequence"/>
</dbReference>
<name>A0ABR0ABY6_9CRUS</name>
<dbReference type="EMBL" id="JAOYFB010000037">
    <property type="protein sequence ID" value="KAK4022651.1"/>
    <property type="molecule type" value="Genomic_DNA"/>
</dbReference>
<evidence type="ECO:0000313" key="1">
    <source>
        <dbReference type="EMBL" id="KAK4022651.1"/>
    </source>
</evidence>
<reference evidence="1 2" key="1">
    <citation type="journal article" date="2023" name="Nucleic Acids Res.">
        <title>The hologenome of Daphnia magna reveals possible DNA methylation and microbiome-mediated evolution of the host genome.</title>
        <authorList>
            <person name="Chaturvedi A."/>
            <person name="Li X."/>
            <person name="Dhandapani V."/>
            <person name="Marshall H."/>
            <person name="Kissane S."/>
            <person name="Cuenca-Cambronero M."/>
            <person name="Asole G."/>
            <person name="Calvet F."/>
            <person name="Ruiz-Romero M."/>
            <person name="Marangio P."/>
            <person name="Guigo R."/>
            <person name="Rago D."/>
            <person name="Mirbahai L."/>
            <person name="Eastwood N."/>
            <person name="Colbourne J.K."/>
            <person name="Zhou J."/>
            <person name="Mallon E."/>
            <person name="Orsini L."/>
        </authorList>
    </citation>
    <scope>NUCLEOTIDE SEQUENCE [LARGE SCALE GENOMIC DNA]</scope>
    <source>
        <strain evidence="1">LRV0_1</strain>
    </source>
</reference>
<sequence>MLSPLDIRCILMYCSAPCWINTLRELFAKGRYPAIAKIEQKSWPGTDQQWRLGVCTGIDNRSSTVGTPAVVQETVGGAEWDACHLTGGMERSVVEFAPVYYGCR</sequence>
<protein>
    <submittedName>
        <fullName evidence="1">Uncharacterized protein</fullName>
    </submittedName>
</protein>
<accession>A0ABR0ABY6</accession>
<evidence type="ECO:0000313" key="2">
    <source>
        <dbReference type="Proteomes" id="UP001234178"/>
    </source>
</evidence>
<proteinExistence type="predicted"/>
<keyword evidence="2" id="KW-1185">Reference proteome</keyword>
<comment type="caution">
    <text evidence="1">The sequence shown here is derived from an EMBL/GenBank/DDBJ whole genome shotgun (WGS) entry which is preliminary data.</text>
</comment>